<dbReference type="KEGG" id="miw:EER00_02955"/>
<dbReference type="Proteomes" id="UP000464283">
    <property type="component" value="Chromosome"/>
</dbReference>
<accession>A0A6P1LEC3</accession>
<dbReference type="RefSeq" id="WP_129692698.1">
    <property type="nucleotide sequence ID" value="NZ_CP033512.2"/>
</dbReference>
<dbReference type="InterPro" id="IPR011664">
    <property type="entry name" value="Abi_system_AbiD/AbiF-like"/>
</dbReference>
<reference evidence="2" key="1">
    <citation type="submission" date="2018-11" db="EMBL/GenBank/DDBJ databases">
        <title>The first complete genome sequence of Mycoplasma iowae strain 695.</title>
        <authorList>
            <person name="Ghanem M."/>
            <person name="El-Gazzar M."/>
        </authorList>
    </citation>
    <scope>NUCLEOTIDE SEQUENCE [LARGE SCALE GENOMIC DNA]</scope>
    <source>
        <strain evidence="2">695</strain>
    </source>
</reference>
<dbReference type="EMBL" id="CP033512">
    <property type="protein sequence ID" value="QHG89829.1"/>
    <property type="molecule type" value="Genomic_DNA"/>
</dbReference>
<gene>
    <name evidence="1" type="ORF">EER00_02955</name>
</gene>
<evidence type="ECO:0000313" key="2">
    <source>
        <dbReference type="Proteomes" id="UP000464283"/>
    </source>
</evidence>
<protein>
    <submittedName>
        <fullName evidence="1">Abi family protein</fullName>
    </submittedName>
</protein>
<name>A0A6P1LEC3_MALIO</name>
<evidence type="ECO:0000313" key="1">
    <source>
        <dbReference type="EMBL" id="QHG89829.1"/>
    </source>
</evidence>
<dbReference type="GeneID" id="96867140"/>
<organism evidence="1 2">
    <name type="scientific">Malacoplasma iowae 695</name>
    <dbReference type="NCBI Taxonomy" id="1048830"/>
    <lineage>
        <taxon>Bacteria</taxon>
        <taxon>Bacillati</taxon>
        <taxon>Mycoplasmatota</taxon>
        <taxon>Mycoplasmoidales</taxon>
        <taxon>Mycoplasmoidaceae</taxon>
        <taxon>Malacoplasma</taxon>
    </lineage>
</organism>
<dbReference type="AlphaFoldDB" id="A0A6P1LEC3"/>
<sequence length="275" mass="33255">MKCTLFFECCTSHVSRALNHNTWRIRNDLNWLLSNHYNSNELYSLYWLDNNLKNVCFPWVLKLERQFKSAFIYFYKDRYQSDEIKFVLDKEIYSKRRDKQKKEAISKRVNDLVKENNIIKIDQLIFSLMFGEFVNFIIYFDNSLLQKLANHFRMELSVFVNCIKYLNILRNAIAHNKTIIKIIDEKNNKRYSLKKDLFNFPISKIAIDIISSNVSGSIFTIKQFLIKSDRKKVSSFIKEIKKQLKLFKKELNDNDVYNRFIRKIFLNYLDDILYY</sequence>
<dbReference type="Pfam" id="PF07751">
    <property type="entry name" value="Abi_2"/>
    <property type="match status" value="1"/>
</dbReference>
<proteinExistence type="predicted"/>